<keyword evidence="1 7" id="KW-1003">Cell membrane</keyword>
<evidence type="ECO:0000256" key="2">
    <source>
        <dbReference type="ARBA" id="ARBA00022692"/>
    </source>
</evidence>
<evidence type="ECO:0000313" key="8">
    <source>
        <dbReference type="EMBL" id="MBE1582156.1"/>
    </source>
</evidence>
<comment type="similarity">
    <text evidence="7">Belongs to the transglycosylase MltG family.</text>
</comment>
<protein>
    <recommendedName>
        <fullName evidence="7">Endolytic murein transglycosylase</fullName>
        <ecNumber evidence="7">4.2.2.29</ecNumber>
    </recommendedName>
    <alternativeName>
        <fullName evidence="7">Peptidoglycan lytic transglycosylase</fullName>
    </alternativeName>
    <alternativeName>
        <fullName evidence="7">Peptidoglycan polymerization terminase</fullName>
    </alternativeName>
</protein>
<evidence type="ECO:0000313" key="9">
    <source>
        <dbReference type="Proteomes" id="UP000633509"/>
    </source>
</evidence>
<comment type="catalytic activity">
    <reaction evidence="7">
        <text>a peptidoglycan chain = a peptidoglycan chain with N-acetyl-1,6-anhydromuramyl-[peptide] at the reducing end + a peptidoglycan chain with N-acetylglucosamine at the non-reducing end.</text>
        <dbReference type="EC" id="4.2.2.29"/>
    </reaction>
</comment>
<dbReference type="NCBIfam" id="TIGR00247">
    <property type="entry name" value="endolytic transglycosylase MltG"/>
    <property type="match status" value="1"/>
</dbReference>
<reference evidence="8 9" key="1">
    <citation type="submission" date="2020-10" db="EMBL/GenBank/DDBJ databases">
        <title>Sequencing the genomes of 1000 actinobacteria strains.</title>
        <authorList>
            <person name="Klenk H.-P."/>
        </authorList>
    </citation>
    <scope>NUCLEOTIDE SEQUENCE [LARGE SCALE GENOMIC DNA]</scope>
    <source>
        <strain evidence="8 9">DSM 43173</strain>
    </source>
</reference>
<organism evidence="8 9">
    <name type="scientific">Nonomuraea angiospora</name>
    <dbReference type="NCBI Taxonomy" id="46172"/>
    <lineage>
        <taxon>Bacteria</taxon>
        <taxon>Bacillati</taxon>
        <taxon>Actinomycetota</taxon>
        <taxon>Actinomycetes</taxon>
        <taxon>Streptosporangiales</taxon>
        <taxon>Streptosporangiaceae</taxon>
        <taxon>Nonomuraea</taxon>
    </lineage>
</organism>
<feature type="transmembrane region" description="Helical" evidence="7">
    <location>
        <begin position="38"/>
        <end position="58"/>
    </location>
</feature>
<keyword evidence="4 7" id="KW-0472">Membrane</keyword>
<dbReference type="EMBL" id="JADBEK010000001">
    <property type="protein sequence ID" value="MBE1582156.1"/>
    <property type="molecule type" value="Genomic_DNA"/>
</dbReference>
<gene>
    <name evidence="7" type="primary">mltG</name>
    <name evidence="8" type="ORF">H4W80_000414</name>
</gene>
<keyword evidence="3 7" id="KW-1133">Transmembrane helix</keyword>
<keyword evidence="2 7" id="KW-0812">Transmembrane</keyword>
<keyword evidence="9" id="KW-1185">Reference proteome</keyword>
<dbReference type="HAMAP" id="MF_02065">
    <property type="entry name" value="MltG"/>
    <property type="match status" value="1"/>
</dbReference>
<comment type="function">
    <text evidence="7">Functions as a peptidoglycan terminase that cleaves nascent peptidoglycan strands endolytically to terminate their elongation.</text>
</comment>
<feature type="site" description="Important for catalytic activity" evidence="7">
    <location>
        <position position="190"/>
    </location>
</feature>
<keyword evidence="5 7" id="KW-0456">Lyase</keyword>
<accession>A0ABR9LNC6</accession>
<keyword evidence="6 7" id="KW-0961">Cell wall biogenesis/degradation</keyword>
<evidence type="ECO:0000256" key="1">
    <source>
        <dbReference type="ARBA" id="ARBA00022475"/>
    </source>
</evidence>
<dbReference type="PANTHER" id="PTHR30518">
    <property type="entry name" value="ENDOLYTIC MUREIN TRANSGLYCOSYLASE"/>
    <property type="match status" value="1"/>
</dbReference>
<evidence type="ECO:0000256" key="3">
    <source>
        <dbReference type="ARBA" id="ARBA00022989"/>
    </source>
</evidence>
<sequence length="310" mass="33708">MNIEDILRETLSDMAAEERPPSPDRFLRLQGRRPRRRGLALATATAVAAMVVGSTLVVQQISARAPGDTVARPAASLQAGVTVNVAAGMRLSQLFKELSRLTGRPVAEFERAAKDGTALGLPSYAGRTLEGFAFPGAYEFSPAASPAEILRPMVARFEAAAEAAGLADGARRAGRTPLEIVTIASIVQAEAGRDEDMAKISRVIHNRLNRKMLLEVDSPLLYGLNKYGVEATLKEIRSPTPYNTYRRRGLPPGPIGSPGAEAIRAALHPARGTWLYYMATDPKERVMKFATTEAERIALIEEYRKNLKDR</sequence>
<comment type="caution">
    <text evidence="8">The sequence shown here is derived from an EMBL/GenBank/DDBJ whole genome shotgun (WGS) entry which is preliminary data.</text>
</comment>
<evidence type="ECO:0000256" key="6">
    <source>
        <dbReference type="ARBA" id="ARBA00023316"/>
    </source>
</evidence>
<dbReference type="Proteomes" id="UP000633509">
    <property type="component" value="Unassembled WGS sequence"/>
</dbReference>
<comment type="subcellular location">
    <subcellularLocation>
        <location evidence="7">Cell membrane</location>
        <topology evidence="7">Single-pass membrane protein</topology>
    </subcellularLocation>
</comment>
<dbReference type="EC" id="4.2.2.29" evidence="7"/>
<evidence type="ECO:0000256" key="4">
    <source>
        <dbReference type="ARBA" id="ARBA00023136"/>
    </source>
</evidence>
<dbReference type="InterPro" id="IPR003770">
    <property type="entry name" value="MLTG-like"/>
</dbReference>
<evidence type="ECO:0000256" key="5">
    <source>
        <dbReference type="ARBA" id="ARBA00023239"/>
    </source>
</evidence>
<dbReference type="PANTHER" id="PTHR30518:SF2">
    <property type="entry name" value="ENDOLYTIC MUREIN TRANSGLYCOSYLASE"/>
    <property type="match status" value="1"/>
</dbReference>
<proteinExistence type="inferred from homology"/>
<dbReference type="RefSeq" id="WP_192783489.1">
    <property type="nucleotide sequence ID" value="NZ_JADBEK010000001.1"/>
</dbReference>
<evidence type="ECO:0000256" key="7">
    <source>
        <dbReference type="HAMAP-Rule" id="MF_02065"/>
    </source>
</evidence>
<name>A0ABR9LNC6_9ACTN</name>
<dbReference type="Pfam" id="PF02618">
    <property type="entry name" value="YceG"/>
    <property type="match status" value="1"/>
</dbReference>